<dbReference type="OrthoDB" id="9784461at2"/>
<accession>E1QL64</accession>
<protein>
    <submittedName>
        <fullName evidence="7">Uncharacterized protein</fullName>
    </submittedName>
</protein>
<dbReference type="InterPro" id="IPR005337">
    <property type="entry name" value="RapZ-like"/>
</dbReference>
<organism evidence="7 8">
    <name type="scientific">Desulfarculus baarsii (strain ATCC 33931 / DSM 2075 / LMG 7858 / VKM B-1802 / 2st14)</name>
    <dbReference type="NCBI Taxonomy" id="644282"/>
    <lineage>
        <taxon>Bacteria</taxon>
        <taxon>Pseudomonadati</taxon>
        <taxon>Thermodesulfobacteriota</taxon>
        <taxon>Desulfarculia</taxon>
        <taxon>Desulfarculales</taxon>
        <taxon>Desulfarculaceae</taxon>
        <taxon>Desulfarculus</taxon>
    </lineage>
</organism>
<evidence type="ECO:0000256" key="3">
    <source>
        <dbReference type="ARBA" id="ARBA00023134"/>
    </source>
</evidence>
<gene>
    <name evidence="7" type="ordered locus">Deba_1964</name>
</gene>
<dbReference type="GO" id="GO:0005524">
    <property type="term" value="F:ATP binding"/>
    <property type="evidence" value="ECO:0007669"/>
    <property type="project" value="UniProtKB-UniRule"/>
</dbReference>
<dbReference type="GO" id="GO:0005525">
    <property type="term" value="F:GTP binding"/>
    <property type="evidence" value="ECO:0007669"/>
    <property type="project" value="UniProtKB-UniRule"/>
</dbReference>
<evidence type="ECO:0000259" key="5">
    <source>
        <dbReference type="Pfam" id="PF03668"/>
    </source>
</evidence>
<dbReference type="Proteomes" id="UP000009047">
    <property type="component" value="Chromosome"/>
</dbReference>
<dbReference type="RefSeq" id="WP_013258770.1">
    <property type="nucleotide sequence ID" value="NC_014365.1"/>
</dbReference>
<reference evidence="7 8" key="1">
    <citation type="journal article" date="2010" name="Stand. Genomic Sci.">
        <title>Complete genome sequence of Desulfarculus baarsii type strain (2st14).</title>
        <authorList>
            <person name="Sun H."/>
            <person name="Spring S."/>
            <person name="Lapidus A."/>
            <person name="Davenport K."/>
            <person name="Del Rio T.G."/>
            <person name="Tice H."/>
            <person name="Nolan M."/>
            <person name="Copeland A."/>
            <person name="Cheng J.F."/>
            <person name="Lucas S."/>
            <person name="Tapia R."/>
            <person name="Goodwin L."/>
            <person name="Pitluck S."/>
            <person name="Ivanova N."/>
            <person name="Pagani I."/>
            <person name="Mavromatis K."/>
            <person name="Ovchinnikova G."/>
            <person name="Pati A."/>
            <person name="Chen A."/>
            <person name="Palaniappan K."/>
            <person name="Hauser L."/>
            <person name="Chang Y.J."/>
            <person name="Jeffries C.D."/>
            <person name="Detter J.C."/>
            <person name="Han C."/>
            <person name="Rohde M."/>
            <person name="Brambilla E."/>
            <person name="Goker M."/>
            <person name="Woyke T."/>
            <person name="Bristow J."/>
            <person name="Eisen J.A."/>
            <person name="Markowitz V."/>
            <person name="Hugenholtz P."/>
            <person name="Kyrpides N.C."/>
            <person name="Klenk H.P."/>
            <person name="Land M."/>
        </authorList>
    </citation>
    <scope>NUCLEOTIDE SEQUENCE [LARGE SCALE GENOMIC DNA]</scope>
    <source>
        <strain evidence="8">ATCC 33931 / DSM 2075 / LMG 7858 / VKM B-1802 / 2st14</strain>
    </source>
</reference>
<name>E1QL64_DESB2</name>
<evidence type="ECO:0000256" key="1">
    <source>
        <dbReference type="ARBA" id="ARBA00022741"/>
    </source>
</evidence>
<keyword evidence="2 4" id="KW-0067">ATP-binding</keyword>
<dbReference type="NCBIfam" id="NF003828">
    <property type="entry name" value="PRK05416.1"/>
    <property type="match status" value="1"/>
</dbReference>
<keyword evidence="3 4" id="KW-0342">GTP-binding</keyword>
<dbReference type="PIRSF" id="PIRSF005052">
    <property type="entry name" value="P-loopkin"/>
    <property type="match status" value="1"/>
</dbReference>
<dbReference type="HOGENOM" id="CLU_059558_0_0_7"/>
<keyword evidence="1 4" id="KW-0547">Nucleotide-binding</keyword>
<dbReference type="STRING" id="644282.Deba_1964"/>
<evidence type="ECO:0000256" key="2">
    <source>
        <dbReference type="ARBA" id="ARBA00022840"/>
    </source>
</evidence>
<dbReference type="eggNOG" id="COG1660">
    <property type="taxonomic scope" value="Bacteria"/>
</dbReference>
<sequence length="298" mass="33035">MTDEKQHGRGRFVVITGLSGSGKSSVLKAMEDLGYYAVDNLPPQLLPSFVNLPLKQLDDSFKVALGMDIRGHLFPEIFPGVFSELLQEGFPLEMLFLEASDDVLLRRFSETRRAHPVARANDGLAASIRRERALLEPIRAMANQVLDTSKFTIHQLRRAIAGLYSDSDAAAGMQVNIMSFGYKFGLPGEADLVMDVRFLPNPYFVDELRPLGGKDEPVAEFVLSQEATKAFLGRFLDLLKFLIPHYQNEGKSRLTVAIGCTGGRHRSVALAEWLARQLSSAETTVTVRHRDLDEGAKS</sequence>
<feature type="binding site" evidence="4">
    <location>
        <begin position="68"/>
        <end position="71"/>
    </location>
    <ligand>
        <name>GTP</name>
        <dbReference type="ChEBI" id="CHEBI:37565"/>
    </ligand>
</feature>
<dbReference type="InterPro" id="IPR053930">
    <property type="entry name" value="RapZ-like_N"/>
</dbReference>
<dbReference type="Pfam" id="PF03668">
    <property type="entry name" value="RapZ-like_N"/>
    <property type="match status" value="1"/>
</dbReference>
<feature type="domain" description="RapZ C-terminal" evidence="6">
    <location>
        <begin position="173"/>
        <end position="292"/>
    </location>
</feature>
<dbReference type="PANTHER" id="PTHR30448:SF0">
    <property type="entry name" value="RNASE ADAPTER PROTEIN RAPZ"/>
    <property type="match status" value="1"/>
</dbReference>
<feature type="binding site" evidence="4">
    <location>
        <begin position="17"/>
        <end position="24"/>
    </location>
    <ligand>
        <name>ATP</name>
        <dbReference type="ChEBI" id="CHEBI:30616"/>
    </ligand>
</feature>
<dbReference type="PANTHER" id="PTHR30448">
    <property type="entry name" value="RNASE ADAPTER PROTEIN RAPZ"/>
    <property type="match status" value="1"/>
</dbReference>
<dbReference type="EMBL" id="CP002085">
    <property type="protein sequence ID" value="ADK85329.1"/>
    <property type="molecule type" value="Genomic_DNA"/>
</dbReference>
<dbReference type="KEGG" id="dbr:Deba_1964"/>
<dbReference type="HAMAP" id="MF_00636">
    <property type="entry name" value="RapZ_like"/>
    <property type="match status" value="1"/>
</dbReference>
<dbReference type="AlphaFoldDB" id="E1QL64"/>
<dbReference type="SUPFAM" id="SSF52540">
    <property type="entry name" value="P-loop containing nucleoside triphosphate hydrolases"/>
    <property type="match status" value="1"/>
</dbReference>
<proteinExistence type="inferred from homology"/>
<evidence type="ECO:0000313" key="7">
    <source>
        <dbReference type="EMBL" id="ADK85329.1"/>
    </source>
</evidence>
<feature type="domain" description="RapZ-like N-terminal" evidence="5">
    <location>
        <begin position="12"/>
        <end position="161"/>
    </location>
</feature>
<dbReference type="Pfam" id="PF22740">
    <property type="entry name" value="PapZ_C"/>
    <property type="match status" value="1"/>
</dbReference>
<dbReference type="InterPro" id="IPR027417">
    <property type="entry name" value="P-loop_NTPase"/>
</dbReference>
<keyword evidence="8" id="KW-1185">Reference proteome</keyword>
<evidence type="ECO:0000259" key="6">
    <source>
        <dbReference type="Pfam" id="PF22740"/>
    </source>
</evidence>
<evidence type="ECO:0000256" key="4">
    <source>
        <dbReference type="HAMAP-Rule" id="MF_00636"/>
    </source>
</evidence>
<evidence type="ECO:0000313" key="8">
    <source>
        <dbReference type="Proteomes" id="UP000009047"/>
    </source>
</evidence>
<dbReference type="InterPro" id="IPR053931">
    <property type="entry name" value="RapZ_C"/>
</dbReference>